<evidence type="ECO:0000256" key="1">
    <source>
        <dbReference type="SAM" id="SignalP"/>
    </source>
</evidence>
<name>F4QS21_9CAUL</name>
<feature type="signal peptide" evidence="1">
    <location>
        <begin position="1"/>
        <end position="24"/>
    </location>
</feature>
<keyword evidence="1" id="KW-0732">Signal</keyword>
<dbReference type="EMBL" id="GL883080">
    <property type="protein sequence ID" value="EGF89541.1"/>
    <property type="molecule type" value="Genomic_DNA"/>
</dbReference>
<dbReference type="eggNOG" id="COG4625">
    <property type="taxonomic scope" value="Bacteria"/>
</dbReference>
<organism evidence="2 3">
    <name type="scientific">Asticcacaulis biprosthecium C19</name>
    <dbReference type="NCBI Taxonomy" id="715226"/>
    <lineage>
        <taxon>Bacteria</taxon>
        <taxon>Pseudomonadati</taxon>
        <taxon>Pseudomonadota</taxon>
        <taxon>Alphaproteobacteria</taxon>
        <taxon>Caulobacterales</taxon>
        <taxon>Caulobacteraceae</taxon>
        <taxon>Asticcacaulis</taxon>
    </lineage>
</organism>
<accession>F4QS21</accession>
<gene>
    <name evidence="2" type="ORF">ABI_39570</name>
</gene>
<evidence type="ECO:0000313" key="2">
    <source>
        <dbReference type="EMBL" id="EGF89541.1"/>
    </source>
</evidence>
<dbReference type="OrthoDB" id="7256004at2"/>
<dbReference type="Gene3D" id="2.40.160.170">
    <property type="match status" value="1"/>
</dbReference>
<dbReference type="Proteomes" id="UP000006512">
    <property type="component" value="Unassembled WGS sequence"/>
</dbReference>
<reference evidence="3" key="1">
    <citation type="submission" date="2011-03" db="EMBL/GenBank/DDBJ databases">
        <title>Draft genome sequence of Brevundimonas diminuta.</title>
        <authorList>
            <person name="Brown P.J.B."/>
            <person name="Buechlein A."/>
            <person name="Hemmerich C."/>
            <person name="Brun Y.V."/>
        </authorList>
    </citation>
    <scope>NUCLEOTIDE SEQUENCE [LARGE SCALE GENOMIC DNA]</scope>
    <source>
        <strain evidence="3">C19</strain>
    </source>
</reference>
<dbReference type="AlphaFoldDB" id="F4QS21"/>
<dbReference type="HOGENOM" id="CLU_055789_3_0_5"/>
<dbReference type="RefSeq" id="WP_006274736.1">
    <property type="nucleotide sequence ID" value="NZ_GL883080.1"/>
</dbReference>
<protein>
    <submittedName>
        <fullName evidence="2">Outer membrane domain-containing protein</fullName>
    </submittedName>
</protein>
<evidence type="ECO:0000313" key="3">
    <source>
        <dbReference type="Proteomes" id="UP000006512"/>
    </source>
</evidence>
<dbReference type="STRING" id="715226.ABI_39570"/>
<proteinExistence type="predicted"/>
<sequence length="220" mass="23289">MRTVLLTSAAVLGAAFLLPATAHAIEDPYIAARASTLGVGVEGGVKVAPFFRVRGIVQGLNVDYDDEIDDVQYNGKFKLGSAGVTADFFPFNEGPVFISAGIFSNGNKIDASARPTSNTEIGGVTYTPDQIGTLTAKARYKSTAPYLGVGAEWSLYPAVISLEAGAFVQGEPKVTLTSDGSFASNPAYQSSLEQERRSIEDDLDKTKVWPVVSLAVGIRF</sequence>
<feature type="chain" id="PRO_5003314395" evidence="1">
    <location>
        <begin position="25"/>
        <end position="220"/>
    </location>
</feature>
<keyword evidence="3" id="KW-1185">Reference proteome</keyword>